<dbReference type="GO" id="GO:0006516">
    <property type="term" value="P:glycoprotein catabolic process"/>
    <property type="evidence" value="ECO:0007669"/>
    <property type="project" value="Ensembl"/>
</dbReference>
<keyword evidence="6" id="KW-0442">Lipid degradation</keyword>
<dbReference type="RefSeq" id="XP_020827836.1">
    <property type="nucleotide sequence ID" value="XM_020972177.1"/>
</dbReference>
<evidence type="ECO:0000256" key="4">
    <source>
        <dbReference type="ARBA" id="ARBA00022737"/>
    </source>
</evidence>
<accession>A0A6P5J9P9</accession>
<keyword evidence="9" id="KW-0326">Glycosidase</keyword>
<evidence type="ECO:0000259" key="10">
    <source>
        <dbReference type="Pfam" id="PF13088"/>
    </source>
</evidence>
<evidence type="ECO:0000256" key="1">
    <source>
        <dbReference type="ARBA" id="ARBA00000427"/>
    </source>
</evidence>
<dbReference type="InParanoid" id="A0A6P5J9P9"/>
<dbReference type="Pfam" id="PF13088">
    <property type="entry name" value="BNR_2"/>
    <property type="match status" value="1"/>
</dbReference>
<dbReference type="FunCoup" id="A0A6P5J9P9">
    <property type="interactions" value="200"/>
</dbReference>
<dbReference type="GeneID" id="110198079"/>
<dbReference type="Gene3D" id="2.120.10.10">
    <property type="match status" value="1"/>
</dbReference>
<dbReference type="InterPro" id="IPR036278">
    <property type="entry name" value="Sialidase_sf"/>
</dbReference>
<dbReference type="GO" id="GO:0005829">
    <property type="term" value="C:cytosol"/>
    <property type="evidence" value="ECO:0007669"/>
    <property type="project" value="Ensembl"/>
</dbReference>
<dbReference type="AlphaFoldDB" id="A0A6P5J9P9"/>
<evidence type="ECO:0000313" key="11">
    <source>
        <dbReference type="Proteomes" id="UP000515140"/>
    </source>
</evidence>
<sequence length="383" mass="42874">MGLTLNRPMAPSLVLKKEGLFQTKSQAYRIPALLYLAQHHIFLAFAEQRASKADKQAKRIVLRRGKYKASAHRVQWQEMKVVKTAQLPGHRSMNPCPVYDEVTGTLFLLFITIQGQVTEYHQIHTKTNVVRLCYVTSKDQGETWSRAKDLTNSTIGAVHKQWATFAIGPGHGVQLHNQSRSLVIPAYAYRILGPQKPTPYAFCFLSDDHGKTWQMGNFIAMGNTLESQVVEVDGHGQRVLYCNSRSTLGARVQAVSLDDGVHFTGAQWIKKLVEQPLGCHGSVVGFPNPTKNVSSPVDTWLLYSHPTDPLKRKDMGLYLNRDPLDPEGWTKPAILMKGSCAYSDLQYMGPGPNGSPQFGCLFEYGNYDQILFVMFTLEQAFPS</sequence>
<comment type="catalytic activity">
    <reaction evidence="1">
        <text>Hydrolysis of alpha-(2-&gt;3)-, alpha-(2-&gt;6)-, alpha-(2-&gt;8)- glycosidic linkages of terminal sialic acid residues in oligosaccharides, glycoproteins, glycolipids, colominic acid and synthetic substrates.</text>
        <dbReference type="EC" id="3.2.1.18"/>
    </reaction>
</comment>
<dbReference type="OMA" id="SDHGTTW"/>
<gene>
    <name evidence="12" type="primary">NEU2</name>
</gene>
<evidence type="ECO:0000256" key="7">
    <source>
        <dbReference type="ARBA" id="ARBA00023098"/>
    </source>
</evidence>
<keyword evidence="11" id="KW-1185">Reference proteome</keyword>
<keyword evidence="5" id="KW-0378">Hydrolase</keyword>
<dbReference type="PANTHER" id="PTHR10628:SF6">
    <property type="entry name" value="SIALIDASE-2"/>
    <property type="match status" value="1"/>
</dbReference>
<dbReference type="CTD" id="4759"/>
<dbReference type="EC" id="3.2.1.18" evidence="3"/>
<dbReference type="GO" id="GO:0016020">
    <property type="term" value="C:membrane"/>
    <property type="evidence" value="ECO:0007669"/>
    <property type="project" value="TreeGrafter"/>
</dbReference>
<evidence type="ECO:0000256" key="6">
    <source>
        <dbReference type="ARBA" id="ARBA00022963"/>
    </source>
</evidence>
<dbReference type="GO" id="GO:0006689">
    <property type="term" value="P:ganglioside catabolic process"/>
    <property type="evidence" value="ECO:0007669"/>
    <property type="project" value="Ensembl"/>
</dbReference>
<evidence type="ECO:0000256" key="3">
    <source>
        <dbReference type="ARBA" id="ARBA00012733"/>
    </source>
</evidence>
<keyword evidence="8" id="KW-0119">Carbohydrate metabolism</keyword>
<evidence type="ECO:0000256" key="9">
    <source>
        <dbReference type="ARBA" id="ARBA00023295"/>
    </source>
</evidence>
<dbReference type="InterPro" id="IPR026856">
    <property type="entry name" value="Sialidase_fam"/>
</dbReference>
<proteinExistence type="inferred from homology"/>
<dbReference type="Proteomes" id="UP000515140">
    <property type="component" value="Unplaced"/>
</dbReference>
<evidence type="ECO:0000256" key="2">
    <source>
        <dbReference type="ARBA" id="ARBA00009348"/>
    </source>
</evidence>
<keyword evidence="4" id="KW-0677">Repeat</keyword>
<dbReference type="InterPro" id="IPR011040">
    <property type="entry name" value="Sialidase"/>
</dbReference>
<dbReference type="FunFam" id="2.120.10.10:FF:000002">
    <property type="entry name" value="Neuraminidase 3"/>
    <property type="match status" value="1"/>
</dbReference>
<reference evidence="12" key="1">
    <citation type="submission" date="2025-08" db="UniProtKB">
        <authorList>
            <consortium name="RefSeq"/>
        </authorList>
    </citation>
    <scope>IDENTIFICATION</scope>
    <source>
        <tissue evidence="12">Spleen</tissue>
    </source>
</reference>
<feature type="domain" description="Sialidase" evidence="10">
    <location>
        <begin position="59"/>
        <end position="348"/>
    </location>
</feature>
<comment type="similarity">
    <text evidence="2">Belongs to the glycosyl hydrolase 33 family.</text>
</comment>
<evidence type="ECO:0000256" key="5">
    <source>
        <dbReference type="ARBA" id="ARBA00022801"/>
    </source>
</evidence>
<protein>
    <recommendedName>
        <fullName evidence="3">exo-alpha-sialidase</fullName>
        <ecNumber evidence="3">3.2.1.18</ecNumber>
    </recommendedName>
</protein>
<dbReference type="KEGG" id="pcw:110198079"/>
<organism evidence="11 12">
    <name type="scientific">Phascolarctos cinereus</name>
    <name type="common">Koala</name>
    <dbReference type="NCBI Taxonomy" id="38626"/>
    <lineage>
        <taxon>Eukaryota</taxon>
        <taxon>Metazoa</taxon>
        <taxon>Chordata</taxon>
        <taxon>Craniata</taxon>
        <taxon>Vertebrata</taxon>
        <taxon>Euteleostomi</taxon>
        <taxon>Mammalia</taxon>
        <taxon>Metatheria</taxon>
        <taxon>Diprotodontia</taxon>
        <taxon>Phascolarctidae</taxon>
        <taxon>Phascolarctos</taxon>
    </lineage>
</organism>
<keyword evidence="7" id="KW-0443">Lipid metabolism</keyword>
<dbReference type="GO" id="GO:0004308">
    <property type="term" value="F:exo-alpha-sialidase activity"/>
    <property type="evidence" value="ECO:0007669"/>
    <property type="project" value="UniProtKB-EC"/>
</dbReference>
<evidence type="ECO:0000256" key="8">
    <source>
        <dbReference type="ARBA" id="ARBA00023277"/>
    </source>
</evidence>
<evidence type="ECO:0000313" key="12">
    <source>
        <dbReference type="RefSeq" id="XP_020827836.1"/>
    </source>
</evidence>
<dbReference type="SUPFAM" id="SSF50939">
    <property type="entry name" value="Sialidases"/>
    <property type="match status" value="1"/>
</dbReference>
<dbReference type="CDD" id="cd15482">
    <property type="entry name" value="Sialidase_non-viral"/>
    <property type="match status" value="1"/>
</dbReference>
<dbReference type="GO" id="GO:0009313">
    <property type="term" value="P:oligosaccharide catabolic process"/>
    <property type="evidence" value="ECO:0007669"/>
    <property type="project" value="Ensembl"/>
</dbReference>
<dbReference type="PANTHER" id="PTHR10628">
    <property type="entry name" value="SIALIDASE"/>
    <property type="match status" value="1"/>
</dbReference>
<dbReference type="GO" id="GO:1902494">
    <property type="term" value="C:catalytic complex"/>
    <property type="evidence" value="ECO:0007669"/>
    <property type="project" value="Ensembl"/>
</dbReference>
<name>A0A6P5J9P9_PHACI</name>